<dbReference type="SUPFAM" id="SSF52540">
    <property type="entry name" value="P-loop containing nucleoside triphosphate hydrolases"/>
    <property type="match status" value="1"/>
</dbReference>
<dbReference type="AlphaFoldDB" id="A0A1L9P964"/>
<feature type="region of interest" description="Disordered" evidence="2">
    <location>
        <begin position="304"/>
        <end position="330"/>
    </location>
</feature>
<feature type="domain" description="DUF7791" evidence="5">
    <location>
        <begin position="632"/>
        <end position="738"/>
    </location>
</feature>
<reference evidence="7" key="1">
    <citation type="journal article" date="2017" name="Genome Biol.">
        <title>Comparative genomics reveals high biological diversity and specific adaptations in the industrially and medically important fungal genus Aspergillus.</title>
        <authorList>
            <person name="de Vries R.P."/>
            <person name="Riley R."/>
            <person name="Wiebenga A."/>
            <person name="Aguilar-Osorio G."/>
            <person name="Amillis S."/>
            <person name="Uchima C.A."/>
            <person name="Anderluh G."/>
            <person name="Asadollahi M."/>
            <person name="Askin M."/>
            <person name="Barry K."/>
            <person name="Battaglia E."/>
            <person name="Bayram O."/>
            <person name="Benocci T."/>
            <person name="Braus-Stromeyer S.A."/>
            <person name="Caldana C."/>
            <person name="Canovas D."/>
            <person name="Cerqueira G.C."/>
            <person name="Chen F."/>
            <person name="Chen W."/>
            <person name="Choi C."/>
            <person name="Clum A."/>
            <person name="Dos Santos R.A."/>
            <person name="Damasio A.R."/>
            <person name="Diallinas G."/>
            <person name="Emri T."/>
            <person name="Fekete E."/>
            <person name="Flipphi M."/>
            <person name="Freyberg S."/>
            <person name="Gallo A."/>
            <person name="Gournas C."/>
            <person name="Habgood R."/>
            <person name="Hainaut M."/>
            <person name="Harispe M.L."/>
            <person name="Henrissat B."/>
            <person name="Hilden K.S."/>
            <person name="Hope R."/>
            <person name="Hossain A."/>
            <person name="Karabika E."/>
            <person name="Karaffa L."/>
            <person name="Karanyi Z."/>
            <person name="Krasevec N."/>
            <person name="Kuo A."/>
            <person name="Kusch H."/>
            <person name="LaButti K."/>
            <person name="Lagendijk E.L."/>
            <person name="Lapidus A."/>
            <person name="Levasseur A."/>
            <person name="Lindquist E."/>
            <person name="Lipzen A."/>
            <person name="Logrieco A.F."/>
            <person name="MacCabe A."/>
            <person name="Maekelae M.R."/>
            <person name="Malavazi I."/>
            <person name="Melin P."/>
            <person name="Meyer V."/>
            <person name="Mielnichuk N."/>
            <person name="Miskei M."/>
            <person name="Molnar A.P."/>
            <person name="Mule G."/>
            <person name="Ngan C.Y."/>
            <person name="Orejas M."/>
            <person name="Orosz E."/>
            <person name="Ouedraogo J.P."/>
            <person name="Overkamp K.M."/>
            <person name="Park H.-S."/>
            <person name="Perrone G."/>
            <person name="Piumi F."/>
            <person name="Punt P.J."/>
            <person name="Ram A.F."/>
            <person name="Ramon A."/>
            <person name="Rauscher S."/>
            <person name="Record E."/>
            <person name="Riano-Pachon D.M."/>
            <person name="Robert V."/>
            <person name="Roehrig J."/>
            <person name="Ruller R."/>
            <person name="Salamov A."/>
            <person name="Salih N.S."/>
            <person name="Samson R.A."/>
            <person name="Sandor E."/>
            <person name="Sanguinetti M."/>
            <person name="Schuetze T."/>
            <person name="Sepcic K."/>
            <person name="Shelest E."/>
            <person name="Sherlock G."/>
            <person name="Sophianopoulou V."/>
            <person name="Squina F.M."/>
            <person name="Sun H."/>
            <person name="Susca A."/>
            <person name="Todd R.B."/>
            <person name="Tsang A."/>
            <person name="Unkles S.E."/>
            <person name="van de Wiele N."/>
            <person name="van Rossen-Uffink D."/>
            <person name="Oliveira J.V."/>
            <person name="Vesth T.C."/>
            <person name="Visser J."/>
            <person name="Yu J.-H."/>
            <person name="Zhou M."/>
            <person name="Andersen M.R."/>
            <person name="Archer D.B."/>
            <person name="Baker S.E."/>
            <person name="Benoit I."/>
            <person name="Brakhage A.A."/>
            <person name="Braus G.H."/>
            <person name="Fischer R."/>
            <person name="Frisvad J.C."/>
            <person name="Goldman G.H."/>
            <person name="Houbraken J."/>
            <person name="Oakley B."/>
            <person name="Pocsi I."/>
            <person name="Scazzocchio C."/>
            <person name="Seiboth B."/>
            <person name="vanKuyk P.A."/>
            <person name="Wortman J."/>
            <person name="Dyer P.S."/>
            <person name="Grigoriev I.V."/>
        </authorList>
    </citation>
    <scope>NUCLEOTIDE SEQUENCE [LARGE SCALE GENOMIC DNA]</scope>
    <source>
        <strain evidence="7">CBS 583.65</strain>
    </source>
</reference>
<dbReference type="Gene3D" id="3.40.50.300">
    <property type="entry name" value="P-loop containing nucleotide triphosphate hydrolases"/>
    <property type="match status" value="1"/>
</dbReference>
<evidence type="ECO:0000313" key="6">
    <source>
        <dbReference type="EMBL" id="OJI98022.1"/>
    </source>
</evidence>
<evidence type="ECO:0000256" key="1">
    <source>
        <dbReference type="ARBA" id="ARBA00022737"/>
    </source>
</evidence>
<name>A0A1L9P964_ASPVE</name>
<dbReference type="InterPro" id="IPR031352">
    <property type="entry name" value="SesA"/>
</dbReference>
<dbReference type="GeneID" id="63728492"/>
<dbReference type="RefSeq" id="XP_040663785.1">
    <property type="nucleotide sequence ID" value="XM_040812981.1"/>
</dbReference>
<dbReference type="EMBL" id="KV878126">
    <property type="protein sequence ID" value="OJI98022.1"/>
    <property type="molecule type" value="Genomic_DNA"/>
</dbReference>
<dbReference type="Pfam" id="PF25053">
    <property type="entry name" value="DUF7791"/>
    <property type="match status" value="1"/>
</dbReference>
<feature type="compositionally biased region" description="Basic and acidic residues" evidence="2">
    <location>
        <begin position="258"/>
        <end position="273"/>
    </location>
</feature>
<gene>
    <name evidence="6" type="ORF">ASPVEDRAFT_441075</name>
</gene>
<dbReference type="VEuPathDB" id="FungiDB:ASPVEDRAFT_441075"/>
<keyword evidence="7" id="KW-1185">Reference proteome</keyword>
<dbReference type="Pfam" id="PF17107">
    <property type="entry name" value="SesA"/>
    <property type="match status" value="1"/>
</dbReference>
<protein>
    <submittedName>
        <fullName evidence="6">Uncharacterized protein</fullName>
    </submittedName>
</protein>
<accession>A0A1L9P964</accession>
<keyword evidence="1" id="KW-0677">Repeat</keyword>
<evidence type="ECO:0000256" key="2">
    <source>
        <dbReference type="SAM" id="MobiDB-lite"/>
    </source>
</evidence>
<dbReference type="InterPro" id="IPR056884">
    <property type="entry name" value="NPHP3-like_N"/>
</dbReference>
<dbReference type="Pfam" id="PF24883">
    <property type="entry name" value="NPHP3_N"/>
    <property type="match status" value="1"/>
</dbReference>
<dbReference type="InterPro" id="IPR056693">
    <property type="entry name" value="DUF7791"/>
</dbReference>
<dbReference type="PANTHER" id="PTHR10039:SF5">
    <property type="entry name" value="NACHT DOMAIN-CONTAINING PROTEIN"/>
    <property type="match status" value="1"/>
</dbReference>
<sequence length="1096" mass="125087">MDPMSAIGVAANILQFVEFGAKLCGRIQEVASSATGLTEENAHLDSTVDELRNVTDGLITNLKGNTQHEAELVKLAAQCRDLSAELTDMLSKLKPKKDDRFWSSIRAAWKSTVKEKKVLSIERRLGEYRAQIILRLNFMLYNEQSPIKEYLKRLELQAINLKDQHDTQAQTQQDLLRGLIQRLETMKTSNDVSSGLTACHDVMQEPKSGANKIPDRNEILRALYFKGMFHRDDNIHVAVGDTYRWLIRENELCKCSEKSKQDSSIRTATRENNFDNSVTDSAPNGVEKPADIVSPELVQLKEHSTDKQEALKTVAHSTSGEQDEDDEGDIENRKSDACFHCLQEAFEEEVSLRKTSASRFMQFLLYENSVFFIYGKAGSGKSTLMKYLAGSENATVRGSLNKWAGGCRLVSVAVFFWNAGGSLQKSLEGLYRSLLYQVLRQCPGMATGVFGDRSGLSEWEEARLPLLKKSMAKLVQILHHGQYRLCLFVDGLDEYEGDSRDKAELVKEVQTWGAEENVKIICSARPHPEYMHAFTNHERCVPLHEHTKADILEYAMNSFCDASSSDCSTHSSLLTLAKEIVARAEGVFLWAYLVVRSLSSKLQIYSIKQLQGMLRATPRTLDSLFDQLLEDLDPLSQQQAEKFLLLAAHSPYYTLSALSFSWIKALENPNFPFDKAMCCYSNIEIKQRLDRIQKQVEASTRGMLEIQPSRARFGIETHVFFRSRIDFFHRSFREYLLARWHDKKPPGFETYVRIALAEVKFSYTMDSYTVPFPDFEPCFDNLTILRETLDWLSKDRTVLPSRYCEEIERIFDSYKGLLHSSLQTQDNNRSKISIFQPHTVSGASYGTIEGQSKITYRETNNRECSFSSLNFLAVYIPSALPYLIQRIKEFPTTQRRCDNLVDALISASLSGNEEILEAVLPYFMEKGVTPNSVTTAWQQQGSEIKASTITAWLALIAESSVSRVYAWRTIETYLRLGADPCVIFLIFLGWIGEEEQGDEMRMRYAELPQLIERYQAENKQSLLQLLRPAASGRSWWNDVTSIYSTWASQPKQPNYIEEARERYKQATDAELSDKFLVMEVMTSDYRLTRDFIIQLY</sequence>
<dbReference type="PANTHER" id="PTHR10039">
    <property type="entry name" value="AMELOGENIN"/>
    <property type="match status" value="1"/>
</dbReference>
<evidence type="ECO:0000259" key="5">
    <source>
        <dbReference type="Pfam" id="PF25053"/>
    </source>
</evidence>
<feature type="domain" description="Nephrocystin 3-like N-terminal" evidence="4">
    <location>
        <begin position="367"/>
        <end position="525"/>
    </location>
</feature>
<dbReference type="STRING" id="1036611.A0A1L9P964"/>
<dbReference type="InterPro" id="IPR027417">
    <property type="entry name" value="P-loop_NTPase"/>
</dbReference>
<feature type="domain" description="NACHT-NTPase and P-loop NTPases N-terminal" evidence="3">
    <location>
        <begin position="11"/>
        <end position="121"/>
    </location>
</feature>
<dbReference type="OrthoDB" id="443402at2759"/>
<feature type="region of interest" description="Disordered" evidence="2">
    <location>
        <begin position="258"/>
        <end position="287"/>
    </location>
</feature>
<evidence type="ECO:0000259" key="3">
    <source>
        <dbReference type="Pfam" id="PF17107"/>
    </source>
</evidence>
<proteinExistence type="predicted"/>
<dbReference type="Proteomes" id="UP000184073">
    <property type="component" value="Unassembled WGS sequence"/>
</dbReference>
<evidence type="ECO:0000259" key="4">
    <source>
        <dbReference type="Pfam" id="PF24883"/>
    </source>
</evidence>
<evidence type="ECO:0000313" key="7">
    <source>
        <dbReference type="Proteomes" id="UP000184073"/>
    </source>
</evidence>
<organism evidence="6 7">
    <name type="scientific">Aspergillus versicolor CBS 583.65</name>
    <dbReference type="NCBI Taxonomy" id="1036611"/>
    <lineage>
        <taxon>Eukaryota</taxon>
        <taxon>Fungi</taxon>
        <taxon>Dikarya</taxon>
        <taxon>Ascomycota</taxon>
        <taxon>Pezizomycotina</taxon>
        <taxon>Eurotiomycetes</taxon>
        <taxon>Eurotiomycetidae</taxon>
        <taxon>Eurotiales</taxon>
        <taxon>Aspergillaceae</taxon>
        <taxon>Aspergillus</taxon>
        <taxon>Aspergillus subgen. Nidulantes</taxon>
    </lineage>
</organism>